<dbReference type="AlphaFoldDB" id="A0A199NSI4"/>
<dbReference type="InterPro" id="IPR045864">
    <property type="entry name" value="aa-tRNA-synth_II/BPL/LPL"/>
</dbReference>
<organism evidence="2 3">
    <name type="scientific">Rothia kristinae</name>
    <dbReference type="NCBI Taxonomy" id="37923"/>
    <lineage>
        <taxon>Bacteria</taxon>
        <taxon>Bacillati</taxon>
        <taxon>Actinomycetota</taxon>
        <taxon>Actinomycetes</taxon>
        <taxon>Micrococcales</taxon>
        <taxon>Micrococcaceae</taxon>
        <taxon>Rothia</taxon>
    </lineage>
</organism>
<dbReference type="Proteomes" id="UP000053171">
    <property type="component" value="Unassembled WGS sequence"/>
</dbReference>
<dbReference type="Pfam" id="PF21948">
    <property type="entry name" value="LplA-B_cat"/>
    <property type="match status" value="1"/>
</dbReference>
<dbReference type="Gene3D" id="3.30.930.10">
    <property type="entry name" value="Bira Bifunctional Protein, Domain 2"/>
    <property type="match status" value="1"/>
</dbReference>
<reference evidence="2" key="1">
    <citation type="submission" date="2016-06" db="EMBL/GenBank/DDBJ databases">
        <title>Identification of putative biosynthetic pathways for the production of bioactive secondary metabolites by the marine actinomycete Kocuria kristinae RUTW2-3.</title>
        <authorList>
            <person name="Waterworth S.C."/>
            <person name="Walmsley T.A."/>
            <person name="Matongo T."/>
            <person name="Davies-Coleman M.T."/>
            <person name="Dorrington R.A."/>
        </authorList>
    </citation>
    <scope>NUCLEOTIDE SEQUENCE [LARGE SCALE GENOMIC DNA]</scope>
    <source>
        <strain evidence="2">RUTW2-3</strain>
    </source>
</reference>
<dbReference type="SUPFAM" id="SSF55681">
    <property type="entry name" value="Class II aaRS and biotin synthetases"/>
    <property type="match status" value="1"/>
</dbReference>
<evidence type="ECO:0000313" key="3">
    <source>
        <dbReference type="Proteomes" id="UP000053171"/>
    </source>
</evidence>
<accession>A0A199NSI4</accession>
<keyword evidence="2" id="KW-0436">Ligase</keyword>
<name>A0A199NSI4_9MICC</name>
<sequence>MRIERVEAAAPGAADYARTLELLRAVGRGEHPEVLRLSRPAPVVAFGRRDELNPGFARAASSAAAHGFEPWVRKVGGRAAAYHRDCLIVDHLCPDADATGGNQRRYREFGALWARALADLGVDAGVGELPGEYCPGEFSVHGAAGGIGPTKLVGTAQRVVAGAWWFSAAVVVDRREPLAAVLTEVYGALGLELDPGTVGAVRQLIPEARIEDVEDAVLERYAAWERAARGGLG</sequence>
<dbReference type="InterPro" id="IPR004143">
    <property type="entry name" value="BPL_LPL_catalytic"/>
</dbReference>
<gene>
    <name evidence="2" type="ORF">AN277_0206845</name>
</gene>
<evidence type="ECO:0000259" key="1">
    <source>
        <dbReference type="Pfam" id="PF21948"/>
    </source>
</evidence>
<keyword evidence="3" id="KW-1185">Reference proteome</keyword>
<dbReference type="GO" id="GO:0016874">
    <property type="term" value="F:ligase activity"/>
    <property type="evidence" value="ECO:0007669"/>
    <property type="project" value="UniProtKB-KW"/>
</dbReference>
<feature type="domain" description="BPL/LPL catalytic" evidence="1">
    <location>
        <begin position="19"/>
        <end position="220"/>
    </location>
</feature>
<comment type="caution">
    <text evidence="2">The sequence shown here is derived from an EMBL/GenBank/DDBJ whole genome shotgun (WGS) entry which is preliminary data.</text>
</comment>
<protein>
    <submittedName>
        <fullName evidence="2">Lipoate--protein ligase</fullName>
    </submittedName>
</protein>
<evidence type="ECO:0000313" key="2">
    <source>
        <dbReference type="EMBL" id="OAX51765.1"/>
    </source>
</evidence>
<dbReference type="RefSeq" id="WP_064725482.1">
    <property type="nucleotide sequence ID" value="NZ_CP113782.1"/>
</dbReference>
<dbReference type="EMBL" id="LJBJ02000012">
    <property type="protein sequence ID" value="OAX51765.1"/>
    <property type="molecule type" value="Genomic_DNA"/>
</dbReference>
<proteinExistence type="predicted"/>